<reference evidence="5" key="1">
    <citation type="submission" date="2022-03" db="EMBL/GenBank/DDBJ databases">
        <authorList>
            <person name="Martin C."/>
        </authorList>
    </citation>
    <scope>NUCLEOTIDE SEQUENCE</scope>
</reference>
<protein>
    <submittedName>
        <fullName evidence="5">Uncharacterized protein</fullName>
    </submittedName>
</protein>
<sequence length="575" mass="65272">MDPNAVRFDDLLVKIGGFGRYQKLLIFAMVLFLMGNTWQYYFTNFVVGKMDHWCKLPDIPDGFNETMIKEIMIPKTLNEFGKEVFSQCEMYDHNITDISRNINAHIWNRTHIIWPQNVTRVSCQYGWEYDHSEFHSTIVSQYDLVCDNDWMYTLPSTFFIIGLSIGSFTSGFIADRFGRKLTIILFTIVKLISITGAAFAPYFWMFLALRCVVGVATLGTYVTYWVLVFEAMPPGYRSHFSCFAALGKILDISLPAVANFVRNHIYLQLVSIGFVIPGLICILFIPESPRWLLSQERIDDFLTVVRKIARFNKSPDLENLGIIKPMVKTEIKTTEIKTAVGTKVKQNGISVLDLLRLPKLRKRTLSIWFLWFSYCFALFAMLLNIGTLVPGNIYLNTTLVMCVADIPSFITIYFALFKFSRRNTIVFFFLLNGLCSIIMIPLLKTGIPILVTILAVIGTVALKTLLNVCNLYTGEVFPTSARNVGFGSASSIGRIGALIAPQIPLLKTFWFGLPYIFLAIFPIVAGILAYFLPETKGKHLPETLEEAEKFGTHEYDNGPTDPEKCSSEEIHKEKL</sequence>
<evidence type="ECO:0000256" key="1">
    <source>
        <dbReference type="ARBA" id="ARBA00004141"/>
    </source>
</evidence>
<dbReference type="EMBL" id="CAIIXF020000007">
    <property type="protein sequence ID" value="CAH1788268.1"/>
    <property type="molecule type" value="Genomic_DNA"/>
</dbReference>
<keyword evidence="4" id="KW-0472">Membrane</keyword>
<dbReference type="InterPro" id="IPR020846">
    <property type="entry name" value="MFS_dom"/>
</dbReference>
<dbReference type="AlphaFoldDB" id="A0A8J1Y3S6"/>
<keyword evidence="3" id="KW-1133">Transmembrane helix</keyword>
<dbReference type="InterPro" id="IPR036259">
    <property type="entry name" value="MFS_trans_sf"/>
</dbReference>
<dbReference type="Proteomes" id="UP000749559">
    <property type="component" value="Unassembled WGS sequence"/>
</dbReference>
<dbReference type="InterPro" id="IPR005829">
    <property type="entry name" value="Sugar_transporter_CS"/>
</dbReference>
<dbReference type="InterPro" id="IPR005828">
    <property type="entry name" value="MFS_sugar_transport-like"/>
</dbReference>
<proteinExistence type="predicted"/>
<dbReference type="GO" id="GO:0016020">
    <property type="term" value="C:membrane"/>
    <property type="evidence" value="ECO:0007669"/>
    <property type="project" value="UniProtKB-SubCell"/>
</dbReference>
<dbReference type="OrthoDB" id="2261376at2759"/>
<keyword evidence="6" id="KW-1185">Reference proteome</keyword>
<comment type="caution">
    <text evidence="5">The sequence shown here is derived from an EMBL/GenBank/DDBJ whole genome shotgun (WGS) entry which is preliminary data.</text>
</comment>
<evidence type="ECO:0000313" key="6">
    <source>
        <dbReference type="Proteomes" id="UP000749559"/>
    </source>
</evidence>
<evidence type="ECO:0000256" key="4">
    <source>
        <dbReference type="ARBA" id="ARBA00023136"/>
    </source>
</evidence>
<organism evidence="5 6">
    <name type="scientific">Owenia fusiformis</name>
    <name type="common">Polychaete worm</name>
    <dbReference type="NCBI Taxonomy" id="6347"/>
    <lineage>
        <taxon>Eukaryota</taxon>
        <taxon>Metazoa</taxon>
        <taxon>Spiralia</taxon>
        <taxon>Lophotrochozoa</taxon>
        <taxon>Annelida</taxon>
        <taxon>Polychaeta</taxon>
        <taxon>Sedentaria</taxon>
        <taxon>Canalipalpata</taxon>
        <taxon>Sabellida</taxon>
        <taxon>Oweniida</taxon>
        <taxon>Oweniidae</taxon>
        <taxon>Owenia</taxon>
    </lineage>
</organism>
<dbReference type="SUPFAM" id="SSF103473">
    <property type="entry name" value="MFS general substrate transporter"/>
    <property type="match status" value="1"/>
</dbReference>
<evidence type="ECO:0000313" key="5">
    <source>
        <dbReference type="EMBL" id="CAH1788268.1"/>
    </source>
</evidence>
<dbReference type="Pfam" id="PF00083">
    <property type="entry name" value="Sugar_tr"/>
    <property type="match status" value="1"/>
</dbReference>
<dbReference type="PANTHER" id="PTHR24064">
    <property type="entry name" value="SOLUTE CARRIER FAMILY 22 MEMBER"/>
    <property type="match status" value="1"/>
</dbReference>
<keyword evidence="2" id="KW-0812">Transmembrane</keyword>
<name>A0A8J1Y3S6_OWEFU</name>
<evidence type="ECO:0000256" key="3">
    <source>
        <dbReference type="ARBA" id="ARBA00022989"/>
    </source>
</evidence>
<accession>A0A8J1Y3S6</accession>
<dbReference type="GO" id="GO:0022857">
    <property type="term" value="F:transmembrane transporter activity"/>
    <property type="evidence" value="ECO:0007669"/>
    <property type="project" value="InterPro"/>
</dbReference>
<dbReference type="PROSITE" id="PS00216">
    <property type="entry name" value="SUGAR_TRANSPORT_1"/>
    <property type="match status" value="1"/>
</dbReference>
<comment type="subcellular location">
    <subcellularLocation>
        <location evidence="1">Membrane</location>
        <topology evidence="1">Multi-pass membrane protein</topology>
    </subcellularLocation>
</comment>
<dbReference type="Gene3D" id="1.20.1250.20">
    <property type="entry name" value="MFS general substrate transporter like domains"/>
    <property type="match status" value="1"/>
</dbReference>
<evidence type="ECO:0000256" key="2">
    <source>
        <dbReference type="ARBA" id="ARBA00022692"/>
    </source>
</evidence>
<gene>
    <name evidence="5" type="ORF">OFUS_LOCUS13831</name>
</gene>
<dbReference type="PROSITE" id="PS50850">
    <property type="entry name" value="MFS"/>
    <property type="match status" value="1"/>
</dbReference>